<sequence>MAHLLPTDVFSYRGIMTNARNCVYKRTTMSKISSTAQPADNGTRLDRFLSEQVETLSRSRAKALIKEGAVSIGERTVTDPKLAVRPGDTFDLDMPAPVPATPEPEDIPLDVLFEDEHLILVNKPSGMAVHPAPGSWQGTLVNALLHHCKGELPGIGGVERPGIVHRIDKNTTGVLVIAKTEAAHAGLSKLFKAHDIDRTYLAITRGAPRPLTGTVDEAIARSAHDRKKMAVVDEDERDDARHAITHYKALETFGELDRNTGLPAAALMQCRLETGRTHQIRVHMAHIGAPLIGDPTYARHRGIKAYGEGDAFIQATTLARKFDRQALHAASLGFVHPLTGEDVFAEAPLPQDMDALVAALRRM</sequence>
<comment type="catalytic activity">
    <reaction evidence="3">
        <text>uridine(1911/1915/1917) in 23S rRNA = pseudouridine(1911/1915/1917) in 23S rRNA</text>
        <dbReference type="Rhea" id="RHEA:42524"/>
        <dbReference type="Rhea" id="RHEA-COMP:10097"/>
        <dbReference type="Rhea" id="RHEA-COMP:10098"/>
        <dbReference type="ChEBI" id="CHEBI:65314"/>
        <dbReference type="ChEBI" id="CHEBI:65315"/>
        <dbReference type="EC" id="5.4.99.23"/>
    </reaction>
</comment>
<evidence type="ECO:0000256" key="2">
    <source>
        <dbReference type="ARBA" id="ARBA00023235"/>
    </source>
</evidence>
<evidence type="ECO:0000256" key="4">
    <source>
        <dbReference type="PROSITE-ProRule" id="PRU00182"/>
    </source>
</evidence>
<dbReference type="Gene3D" id="3.30.2350.10">
    <property type="entry name" value="Pseudouridine synthase"/>
    <property type="match status" value="1"/>
</dbReference>
<comment type="similarity">
    <text evidence="1 5">Belongs to the pseudouridine synthase RluA family.</text>
</comment>
<dbReference type="InterPro" id="IPR050188">
    <property type="entry name" value="RluA_PseudoU_synthase"/>
</dbReference>
<dbReference type="Pfam" id="PF00849">
    <property type="entry name" value="PseudoU_synth_2"/>
    <property type="match status" value="1"/>
</dbReference>
<feature type="domain" description="RNA-binding S4" evidence="6">
    <location>
        <begin position="43"/>
        <end position="108"/>
    </location>
</feature>
<evidence type="ECO:0000259" key="6">
    <source>
        <dbReference type="SMART" id="SM00363"/>
    </source>
</evidence>
<comment type="function">
    <text evidence="5">Responsible for synthesis of pseudouridine from uracil.</text>
</comment>
<dbReference type="InterPro" id="IPR006145">
    <property type="entry name" value="PsdUridine_synth_RsuA/RluA"/>
</dbReference>
<dbReference type="PANTHER" id="PTHR21600">
    <property type="entry name" value="MITOCHONDRIAL RNA PSEUDOURIDINE SYNTHASE"/>
    <property type="match status" value="1"/>
</dbReference>
<comment type="catalytic activity">
    <reaction evidence="5">
        <text>a uridine in RNA = a pseudouridine in RNA</text>
        <dbReference type="Rhea" id="RHEA:48348"/>
        <dbReference type="Rhea" id="RHEA-COMP:12068"/>
        <dbReference type="Rhea" id="RHEA-COMP:12069"/>
        <dbReference type="ChEBI" id="CHEBI:65314"/>
        <dbReference type="ChEBI" id="CHEBI:65315"/>
    </reaction>
</comment>
<dbReference type="PROSITE" id="PS01129">
    <property type="entry name" value="PSI_RLU"/>
    <property type="match status" value="1"/>
</dbReference>
<dbReference type="PANTHER" id="PTHR21600:SF44">
    <property type="entry name" value="RIBOSOMAL LARGE SUBUNIT PSEUDOURIDINE SYNTHASE D"/>
    <property type="match status" value="1"/>
</dbReference>
<gene>
    <name evidence="7" type="ORF">GCM10011503_27260</name>
</gene>
<protein>
    <recommendedName>
        <fullName evidence="5">Pseudouridine synthase</fullName>
        <ecNumber evidence="5">5.4.99.-</ecNumber>
    </recommendedName>
</protein>
<dbReference type="RefSeq" id="WP_233123768.1">
    <property type="nucleotide sequence ID" value="NZ_BMKF01000002.1"/>
</dbReference>
<dbReference type="SMART" id="SM00363">
    <property type="entry name" value="S4"/>
    <property type="match status" value="1"/>
</dbReference>
<keyword evidence="2 5" id="KW-0413">Isomerase</keyword>
<comment type="caution">
    <text evidence="7">The sequence shown here is derived from an EMBL/GenBank/DDBJ whole genome shotgun (WGS) entry which is preliminary data.</text>
</comment>
<dbReference type="Pfam" id="PF01479">
    <property type="entry name" value="S4"/>
    <property type="match status" value="1"/>
</dbReference>
<keyword evidence="4" id="KW-0694">RNA-binding</keyword>
<dbReference type="PROSITE" id="PS50889">
    <property type="entry name" value="S4"/>
    <property type="match status" value="1"/>
</dbReference>
<organism evidence="7 8">
    <name type="scientific">Henriciella pelagia</name>
    <dbReference type="NCBI Taxonomy" id="1977912"/>
    <lineage>
        <taxon>Bacteria</taxon>
        <taxon>Pseudomonadati</taxon>
        <taxon>Pseudomonadota</taxon>
        <taxon>Alphaproteobacteria</taxon>
        <taxon>Hyphomonadales</taxon>
        <taxon>Hyphomonadaceae</taxon>
        <taxon>Henriciella</taxon>
    </lineage>
</organism>
<dbReference type="InterPro" id="IPR006224">
    <property type="entry name" value="PsdUridine_synth_RluA-like_CS"/>
</dbReference>
<dbReference type="EC" id="5.4.99.-" evidence="5"/>
<dbReference type="NCBIfam" id="TIGR00005">
    <property type="entry name" value="rluA_subfam"/>
    <property type="match status" value="1"/>
</dbReference>
<dbReference type="CDD" id="cd02869">
    <property type="entry name" value="PseudoU_synth_RluA_like"/>
    <property type="match status" value="1"/>
</dbReference>
<dbReference type="Gene3D" id="3.10.290.10">
    <property type="entry name" value="RNA-binding S4 domain"/>
    <property type="match status" value="1"/>
</dbReference>
<proteinExistence type="inferred from homology"/>
<reference evidence="8" key="1">
    <citation type="journal article" date="2019" name="Int. J. Syst. Evol. Microbiol.">
        <title>The Global Catalogue of Microorganisms (GCM) 10K type strain sequencing project: providing services to taxonomists for standard genome sequencing and annotation.</title>
        <authorList>
            <consortium name="The Broad Institute Genomics Platform"/>
            <consortium name="The Broad Institute Genome Sequencing Center for Infectious Disease"/>
            <person name="Wu L."/>
            <person name="Ma J."/>
        </authorList>
    </citation>
    <scope>NUCLEOTIDE SEQUENCE [LARGE SCALE GENOMIC DNA]</scope>
    <source>
        <strain evidence="8">CGMCC 1.15928</strain>
    </source>
</reference>
<dbReference type="EMBL" id="BMKF01000002">
    <property type="protein sequence ID" value="GGB77050.1"/>
    <property type="molecule type" value="Genomic_DNA"/>
</dbReference>
<dbReference type="Proteomes" id="UP000628854">
    <property type="component" value="Unassembled WGS sequence"/>
</dbReference>
<evidence type="ECO:0000313" key="7">
    <source>
        <dbReference type="EMBL" id="GGB77050.1"/>
    </source>
</evidence>
<dbReference type="SUPFAM" id="SSF55174">
    <property type="entry name" value="Alpha-L RNA-binding motif"/>
    <property type="match status" value="1"/>
</dbReference>
<dbReference type="CDD" id="cd00165">
    <property type="entry name" value="S4"/>
    <property type="match status" value="1"/>
</dbReference>
<name>A0ABQ1JXF7_9PROT</name>
<evidence type="ECO:0000256" key="5">
    <source>
        <dbReference type="RuleBase" id="RU362028"/>
    </source>
</evidence>
<dbReference type="SUPFAM" id="SSF55120">
    <property type="entry name" value="Pseudouridine synthase"/>
    <property type="match status" value="1"/>
</dbReference>
<dbReference type="InterPro" id="IPR020103">
    <property type="entry name" value="PsdUridine_synth_cat_dom_sf"/>
</dbReference>
<evidence type="ECO:0000256" key="3">
    <source>
        <dbReference type="ARBA" id="ARBA00036882"/>
    </source>
</evidence>
<dbReference type="InterPro" id="IPR002942">
    <property type="entry name" value="S4_RNA-bd"/>
</dbReference>
<dbReference type="InterPro" id="IPR036986">
    <property type="entry name" value="S4_RNA-bd_sf"/>
</dbReference>
<keyword evidence="8" id="KW-1185">Reference proteome</keyword>
<accession>A0ABQ1JXF7</accession>
<evidence type="ECO:0000313" key="8">
    <source>
        <dbReference type="Proteomes" id="UP000628854"/>
    </source>
</evidence>
<evidence type="ECO:0000256" key="1">
    <source>
        <dbReference type="ARBA" id="ARBA00010876"/>
    </source>
</evidence>
<dbReference type="InterPro" id="IPR006225">
    <property type="entry name" value="PsdUridine_synth_RluC/D"/>
</dbReference>